<reference evidence="1 2" key="1">
    <citation type="journal article" date="2011" name="J. Bacteriol.">
        <title>Revised genome sequence of Brucella suis 1330.</title>
        <authorList>
            <person name="Tae H."/>
            <person name="Shallom S."/>
            <person name="Settlage R."/>
            <person name="Preston D."/>
            <person name="Adams L.G."/>
            <person name="Garner H.R."/>
        </authorList>
    </citation>
    <scope>NUCLEOTIDE SEQUENCE [LARGE SCALE GENOMIC DNA]</scope>
    <source>
        <strain evidence="1 2">1330</strain>
    </source>
</reference>
<name>A0A0H3G1K2_BRUSU</name>
<dbReference type="AlphaFoldDB" id="A0A0H3G1K2"/>
<dbReference type="EMBL" id="CP002997">
    <property type="protein sequence ID" value="AEM17554.1"/>
    <property type="molecule type" value="Genomic_DNA"/>
</dbReference>
<dbReference type="KEGG" id="bsi:BS1330_I0189"/>
<protein>
    <submittedName>
        <fullName evidence="1">Uncharacterized protein</fullName>
    </submittedName>
</protein>
<dbReference type="HOGENOM" id="CLU_3023050_0_0_5"/>
<evidence type="ECO:0000313" key="2">
    <source>
        <dbReference type="Proteomes" id="UP000007104"/>
    </source>
</evidence>
<evidence type="ECO:0000313" key="1">
    <source>
        <dbReference type="EMBL" id="AEM17554.1"/>
    </source>
</evidence>
<keyword evidence="2" id="KW-1185">Reference proteome</keyword>
<organism evidence="1 2">
    <name type="scientific">Brucella suis biovar 1 (strain 1330)</name>
    <dbReference type="NCBI Taxonomy" id="204722"/>
    <lineage>
        <taxon>Bacteria</taxon>
        <taxon>Pseudomonadati</taxon>
        <taxon>Pseudomonadota</taxon>
        <taxon>Alphaproteobacteria</taxon>
        <taxon>Hyphomicrobiales</taxon>
        <taxon>Brucellaceae</taxon>
        <taxon>Brucella/Ochrobactrum group</taxon>
        <taxon>Brucella</taxon>
    </lineage>
</organism>
<dbReference type="KEGG" id="bms:BR0189"/>
<sequence>MKIEYLFGRKIKPEDSTAKLEANSPRGGLLHEGCFAVSSRTIGCQAASSFDAPGT</sequence>
<proteinExistence type="predicted"/>
<gene>
    <name evidence="1" type="ordered locus">BS1330_I0189</name>
</gene>
<accession>A0A0H3G1K2</accession>
<dbReference type="Proteomes" id="UP000007104">
    <property type="component" value="Chromosome I"/>
</dbReference>